<proteinExistence type="inferred from homology"/>
<dbReference type="InterPro" id="IPR036388">
    <property type="entry name" value="WH-like_DNA-bd_sf"/>
</dbReference>
<accession>A0ABY3PN64</accession>
<dbReference type="Pfam" id="PF04542">
    <property type="entry name" value="Sigma70_r2"/>
    <property type="match status" value="1"/>
</dbReference>
<evidence type="ECO:0000259" key="6">
    <source>
        <dbReference type="Pfam" id="PF08281"/>
    </source>
</evidence>
<gene>
    <name evidence="7" type="ORF">ISF26_01830</name>
</gene>
<feature type="domain" description="RNA polymerase sigma-70 region 2" evidence="5">
    <location>
        <begin position="30"/>
        <end position="98"/>
    </location>
</feature>
<dbReference type="Pfam" id="PF08281">
    <property type="entry name" value="Sigma70_r4_2"/>
    <property type="match status" value="1"/>
</dbReference>
<dbReference type="PANTHER" id="PTHR43133">
    <property type="entry name" value="RNA POLYMERASE ECF-TYPE SIGMA FACTO"/>
    <property type="match status" value="1"/>
</dbReference>
<dbReference type="InterPro" id="IPR013325">
    <property type="entry name" value="RNA_pol_sigma_r2"/>
</dbReference>
<dbReference type="InterPro" id="IPR013324">
    <property type="entry name" value="RNA_pol_sigma_r3/r4-like"/>
</dbReference>
<evidence type="ECO:0000256" key="4">
    <source>
        <dbReference type="ARBA" id="ARBA00023163"/>
    </source>
</evidence>
<keyword evidence="2" id="KW-0805">Transcription regulation</keyword>
<dbReference type="Proteomes" id="UP001054846">
    <property type="component" value="Chromosome"/>
</dbReference>
<evidence type="ECO:0000313" key="7">
    <source>
        <dbReference type="EMBL" id="UFP95013.1"/>
    </source>
</evidence>
<dbReference type="SUPFAM" id="SSF88659">
    <property type="entry name" value="Sigma3 and sigma4 domains of RNA polymerase sigma factors"/>
    <property type="match status" value="1"/>
</dbReference>
<reference evidence="7 8" key="1">
    <citation type="journal article" date="2021" name="Genome Biol. Evol.">
        <title>Complete Genome Sequencing of a Novel Gloeobacter Species from a Waterfall Cave in Mexico.</title>
        <authorList>
            <person name="Saw J.H."/>
            <person name="Cardona T."/>
            <person name="Montejano G."/>
        </authorList>
    </citation>
    <scope>NUCLEOTIDE SEQUENCE [LARGE SCALE GENOMIC DNA]</scope>
    <source>
        <strain evidence="7">MG652769</strain>
    </source>
</reference>
<keyword evidence="4" id="KW-0804">Transcription</keyword>
<protein>
    <submittedName>
        <fullName evidence="7">Sigma-70 family RNA polymerase sigma factor</fullName>
    </submittedName>
</protein>
<dbReference type="EMBL" id="CP063845">
    <property type="protein sequence ID" value="UFP95013.1"/>
    <property type="molecule type" value="Genomic_DNA"/>
</dbReference>
<name>A0ABY3PN64_9CYAN</name>
<dbReference type="InterPro" id="IPR039425">
    <property type="entry name" value="RNA_pol_sigma-70-like"/>
</dbReference>
<evidence type="ECO:0000256" key="3">
    <source>
        <dbReference type="ARBA" id="ARBA00023082"/>
    </source>
</evidence>
<feature type="domain" description="RNA polymerase sigma factor 70 region 4 type 2" evidence="6">
    <location>
        <begin position="125"/>
        <end position="176"/>
    </location>
</feature>
<evidence type="ECO:0000256" key="1">
    <source>
        <dbReference type="ARBA" id="ARBA00010641"/>
    </source>
</evidence>
<organism evidence="7 8">
    <name type="scientific">Gloeobacter morelensis MG652769</name>
    <dbReference type="NCBI Taxonomy" id="2781736"/>
    <lineage>
        <taxon>Bacteria</taxon>
        <taxon>Bacillati</taxon>
        <taxon>Cyanobacteriota</taxon>
        <taxon>Cyanophyceae</taxon>
        <taxon>Gloeobacterales</taxon>
        <taxon>Gloeobacteraceae</taxon>
        <taxon>Gloeobacter</taxon>
        <taxon>Gloeobacter morelensis</taxon>
    </lineage>
</organism>
<keyword evidence="3" id="KW-0731">Sigma factor</keyword>
<dbReference type="NCBIfam" id="NF009171">
    <property type="entry name" value="PRK12518.1"/>
    <property type="match status" value="1"/>
</dbReference>
<dbReference type="InterPro" id="IPR007627">
    <property type="entry name" value="RNA_pol_sigma70_r2"/>
</dbReference>
<dbReference type="InterPro" id="IPR014284">
    <property type="entry name" value="RNA_pol_sigma-70_dom"/>
</dbReference>
<dbReference type="Gene3D" id="1.10.1740.10">
    <property type="match status" value="1"/>
</dbReference>
<dbReference type="InterPro" id="IPR013249">
    <property type="entry name" value="RNA_pol_sigma70_r4_t2"/>
</dbReference>
<dbReference type="CDD" id="cd06171">
    <property type="entry name" value="Sigma70_r4"/>
    <property type="match status" value="1"/>
</dbReference>
<dbReference type="Gene3D" id="1.10.10.10">
    <property type="entry name" value="Winged helix-like DNA-binding domain superfamily/Winged helix DNA-binding domain"/>
    <property type="match status" value="1"/>
</dbReference>
<dbReference type="SUPFAM" id="SSF88946">
    <property type="entry name" value="Sigma2 domain of RNA polymerase sigma factors"/>
    <property type="match status" value="1"/>
</dbReference>
<keyword evidence="8" id="KW-1185">Reference proteome</keyword>
<comment type="similarity">
    <text evidence="1">Belongs to the sigma-70 factor family. ECF subfamily.</text>
</comment>
<evidence type="ECO:0000259" key="5">
    <source>
        <dbReference type="Pfam" id="PF04542"/>
    </source>
</evidence>
<sequence>MRVGVAVTQVSDEQLVWRASRSDGQAFRELYRRYVSKVRGLLYQMMSDIESLDDLTQEVFVKVFKALPGFRGDAQFSTWLFRIAVNCCQDARRRRARRPMAVPIDNLPLAARGEDPLGRLDREQLVSQALATLKEEHRDVVILHDLHDRPQDEIAKLLNVPVGTVKSRLFYARRQLREWFYARGIEL</sequence>
<evidence type="ECO:0000313" key="8">
    <source>
        <dbReference type="Proteomes" id="UP001054846"/>
    </source>
</evidence>
<evidence type="ECO:0000256" key="2">
    <source>
        <dbReference type="ARBA" id="ARBA00023015"/>
    </source>
</evidence>
<dbReference type="NCBIfam" id="TIGR02937">
    <property type="entry name" value="sigma70-ECF"/>
    <property type="match status" value="1"/>
</dbReference>
<dbReference type="PANTHER" id="PTHR43133:SF51">
    <property type="entry name" value="RNA POLYMERASE SIGMA FACTOR"/>
    <property type="match status" value="1"/>
</dbReference>